<accession>K1QC97</accession>
<gene>
    <name evidence="1" type="ORF">CGI_10009770</name>
</gene>
<dbReference type="EMBL" id="JH818724">
    <property type="protein sequence ID" value="EKC19081.1"/>
    <property type="molecule type" value="Genomic_DNA"/>
</dbReference>
<dbReference type="HOGENOM" id="CLU_2924866_0_0_1"/>
<dbReference type="AlphaFoldDB" id="K1QC97"/>
<proteinExistence type="predicted"/>
<organism evidence="1">
    <name type="scientific">Magallana gigas</name>
    <name type="common">Pacific oyster</name>
    <name type="synonym">Crassostrea gigas</name>
    <dbReference type="NCBI Taxonomy" id="29159"/>
    <lineage>
        <taxon>Eukaryota</taxon>
        <taxon>Metazoa</taxon>
        <taxon>Spiralia</taxon>
        <taxon>Lophotrochozoa</taxon>
        <taxon>Mollusca</taxon>
        <taxon>Bivalvia</taxon>
        <taxon>Autobranchia</taxon>
        <taxon>Pteriomorphia</taxon>
        <taxon>Ostreida</taxon>
        <taxon>Ostreoidea</taxon>
        <taxon>Ostreidae</taxon>
        <taxon>Magallana</taxon>
    </lineage>
</organism>
<evidence type="ECO:0000313" key="1">
    <source>
        <dbReference type="EMBL" id="EKC19081.1"/>
    </source>
</evidence>
<protein>
    <submittedName>
        <fullName evidence="1">Uncharacterized protein</fullName>
    </submittedName>
</protein>
<name>K1QC97_MAGGI</name>
<sequence length="61" mass="6371">MAARTASTARLKIPGSGLETAVEDVHVPATRNYLARESVGRGQPLGAAPNWSISLLVSRLG</sequence>
<reference evidence="1" key="1">
    <citation type="journal article" date="2012" name="Nature">
        <title>The oyster genome reveals stress adaptation and complexity of shell formation.</title>
        <authorList>
            <person name="Zhang G."/>
            <person name="Fang X."/>
            <person name="Guo X."/>
            <person name="Li L."/>
            <person name="Luo R."/>
            <person name="Xu F."/>
            <person name="Yang P."/>
            <person name="Zhang L."/>
            <person name="Wang X."/>
            <person name="Qi H."/>
            <person name="Xiong Z."/>
            <person name="Que H."/>
            <person name="Xie Y."/>
            <person name="Holland P.W."/>
            <person name="Paps J."/>
            <person name="Zhu Y."/>
            <person name="Wu F."/>
            <person name="Chen Y."/>
            <person name="Wang J."/>
            <person name="Peng C."/>
            <person name="Meng J."/>
            <person name="Yang L."/>
            <person name="Liu J."/>
            <person name="Wen B."/>
            <person name="Zhang N."/>
            <person name="Huang Z."/>
            <person name="Zhu Q."/>
            <person name="Feng Y."/>
            <person name="Mount A."/>
            <person name="Hedgecock D."/>
            <person name="Xu Z."/>
            <person name="Liu Y."/>
            <person name="Domazet-Loso T."/>
            <person name="Du Y."/>
            <person name="Sun X."/>
            <person name="Zhang S."/>
            <person name="Liu B."/>
            <person name="Cheng P."/>
            <person name="Jiang X."/>
            <person name="Li J."/>
            <person name="Fan D."/>
            <person name="Wang W."/>
            <person name="Fu W."/>
            <person name="Wang T."/>
            <person name="Wang B."/>
            <person name="Zhang J."/>
            <person name="Peng Z."/>
            <person name="Li Y."/>
            <person name="Li N."/>
            <person name="Wang J."/>
            <person name="Chen M."/>
            <person name="He Y."/>
            <person name="Tan F."/>
            <person name="Song X."/>
            <person name="Zheng Q."/>
            <person name="Huang R."/>
            <person name="Yang H."/>
            <person name="Du X."/>
            <person name="Chen L."/>
            <person name="Yang M."/>
            <person name="Gaffney P.M."/>
            <person name="Wang S."/>
            <person name="Luo L."/>
            <person name="She Z."/>
            <person name="Ming Y."/>
            <person name="Huang W."/>
            <person name="Zhang S."/>
            <person name="Huang B."/>
            <person name="Zhang Y."/>
            <person name="Qu T."/>
            <person name="Ni P."/>
            <person name="Miao G."/>
            <person name="Wang J."/>
            <person name="Wang Q."/>
            <person name="Steinberg C.E."/>
            <person name="Wang H."/>
            <person name="Li N."/>
            <person name="Qian L."/>
            <person name="Zhang G."/>
            <person name="Li Y."/>
            <person name="Yang H."/>
            <person name="Liu X."/>
            <person name="Wang J."/>
            <person name="Yin Y."/>
            <person name="Wang J."/>
        </authorList>
    </citation>
    <scope>NUCLEOTIDE SEQUENCE [LARGE SCALE GENOMIC DNA]</scope>
    <source>
        <strain evidence="1">05x7-T-G4-1.051#20</strain>
    </source>
</reference>
<dbReference type="InParanoid" id="K1QC97"/>